<dbReference type="HOGENOM" id="CLU_136228_1_0_11"/>
<dbReference type="Proteomes" id="UP000004705">
    <property type="component" value="Chromosome"/>
</dbReference>
<sequence>MSHSRRVAVTSPQTRLAHARRRYRGPWRPTTLDPVEAPFAVALYQRQRRRAAVALTTAFTLVFGLPLVLALAPDLGRVRLFDVPVSWLAVAVLPFPAMTALAFWHLRRAEAEEDSVDSMPAPPVQDCGEDGR</sequence>
<reference evidence="3 4" key="1">
    <citation type="journal article" date="2012" name="Stand. Genomic Sci.">
        <title>Genome sequence of the soil bacterium Saccharomonospora azurea type strain (NA-128(T)).</title>
        <authorList>
            <person name="Klenk H.P."/>
            <person name="Held B."/>
            <person name="Lucas S."/>
            <person name="Lapidus A."/>
            <person name="Copeland A."/>
            <person name="Hammon N."/>
            <person name="Pitluck S."/>
            <person name="Goodwin L.A."/>
            <person name="Han C."/>
            <person name="Tapia R."/>
            <person name="Brambilla E.M."/>
            <person name="Potter G."/>
            <person name="Land M."/>
            <person name="Ivanova N."/>
            <person name="Rohde M."/>
            <person name="Goker M."/>
            <person name="Detter J.C."/>
            <person name="Kyrpides N.C."/>
            <person name="Woyke T."/>
        </authorList>
    </citation>
    <scope>NUCLEOTIDE SEQUENCE [LARGE SCALE GENOMIC DNA]</scope>
    <source>
        <strain evidence="3 4">NA-128</strain>
    </source>
</reference>
<organism evidence="3 4">
    <name type="scientific">Saccharomonospora azurea NA-128</name>
    <dbReference type="NCBI Taxonomy" id="882081"/>
    <lineage>
        <taxon>Bacteria</taxon>
        <taxon>Bacillati</taxon>
        <taxon>Actinomycetota</taxon>
        <taxon>Actinomycetes</taxon>
        <taxon>Pseudonocardiales</taxon>
        <taxon>Pseudonocardiaceae</taxon>
        <taxon>Saccharomonospora</taxon>
    </lineage>
</organism>
<dbReference type="OrthoDB" id="5194333at2"/>
<dbReference type="EMBL" id="CM001466">
    <property type="protein sequence ID" value="EHY90909.1"/>
    <property type="molecule type" value="Genomic_DNA"/>
</dbReference>
<feature type="transmembrane region" description="Helical" evidence="2">
    <location>
        <begin position="52"/>
        <end position="72"/>
    </location>
</feature>
<keyword evidence="2" id="KW-0812">Transmembrane</keyword>
<evidence type="ECO:0000256" key="2">
    <source>
        <dbReference type="SAM" id="Phobius"/>
    </source>
</evidence>
<dbReference type="AlphaFoldDB" id="H8GDH9"/>
<dbReference type="RefSeq" id="WP_005444529.1">
    <property type="nucleotide sequence ID" value="NZ_CM001466.1"/>
</dbReference>
<keyword evidence="2" id="KW-0472">Membrane</keyword>
<keyword evidence="4" id="KW-1185">Reference proteome</keyword>
<gene>
    <name evidence="3" type="ORF">SacazDRAFT_04059</name>
</gene>
<proteinExistence type="predicted"/>
<name>H8GDH9_9PSEU</name>
<feature type="region of interest" description="Disordered" evidence="1">
    <location>
        <begin position="112"/>
        <end position="132"/>
    </location>
</feature>
<evidence type="ECO:0000313" key="3">
    <source>
        <dbReference type="EMBL" id="EHY90909.1"/>
    </source>
</evidence>
<keyword evidence="2" id="KW-1133">Transmembrane helix</keyword>
<protein>
    <submittedName>
        <fullName evidence="3">Membrane protein</fullName>
    </submittedName>
</protein>
<accession>H8GDH9</accession>
<evidence type="ECO:0000313" key="4">
    <source>
        <dbReference type="Proteomes" id="UP000004705"/>
    </source>
</evidence>
<evidence type="ECO:0000256" key="1">
    <source>
        <dbReference type="SAM" id="MobiDB-lite"/>
    </source>
</evidence>
<feature type="transmembrane region" description="Helical" evidence="2">
    <location>
        <begin position="84"/>
        <end position="104"/>
    </location>
</feature>